<protein>
    <recommendedName>
        <fullName evidence="3">Haemolysin co-regulated protein (Hcp-like)</fullName>
    </recommendedName>
</protein>
<organism evidence="1 2">
    <name type="scientific">Xenorhabdus beddingii</name>
    <dbReference type="NCBI Taxonomy" id="40578"/>
    <lineage>
        <taxon>Bacteria</taxon>
        <taxon>Pseudomonadati</taxon>
        <taxon>Pseudomonadota</taxon>
        <taxon>Gammaproteobacteria</taxon>
        <taxon>Enterobacterales</taxon>
        <taxon>Morganellaceae</taxon>
        <taxon>Xenorhabdus</taxon>
    </lineage>
</organism>
<comment type="caution">
    <text evidence="1">The sequence shown here is derived from an EMBL/GenBank/DDBJ whole genome shotgun (WGS) entry which is preliminary data.</text>
</comment>
<dbReference type="InterPro" id="IPR036624">
    <property type="entry name" value="Hcp1-lik_sf"/>
</dbReference>
<dbReference type="PANTHER" id="PTHR34319:SF7">
    <property type="entry name" value="HNH ENDONUCLEASE DOMAIN-CONTAINING PROTEIN"/>
    <property type="match status" value="1"/>
</dbReference>
<keyword evidence="2" id="KW-1185">Reference proteome</keyword>
<dbReference type="NCBIfam" id="TIGR03344">
    <property type="entry name" value="VI_effect_Hcp1"/>
    <property type="match status" value="1"/>
</dbReference>
<dbReference type="Gene3D" id="2.30.110.20">
    <property type="entry name" value="Hcp1-like"/>
    <property type="match status" value="1"/>
</dbReference>
<dbReference type="RefSeq" id="WP_244182567.1">
    <property type="nucleotide sequence ID" value="NZ_CAWNHF010000020.1"/>
</dbReference>
<name>A0A1Y2S7D9_9GAMM</name>
<dbReference type="SUPFAM" id="SSF141452">
    <property type="entry name" value="Hcp1-like"/>
    <property type="match status" value="1"/>
</dbReference>
<dbReference type="STRING" id="40578.Xbed_03745"/>
<reference evidence="1 2" key="1">
    <citation type="submission" date="2017-01" db="EMBL/GenBank/DDBJ databases">
        <title>Deconstructing symbiosis and pathogenesis requirements using a combined genomic-metabolomic approach.</title>
        <authorList>
            <person name="Tobias N.J."/>
            <person name="Wolff H."/>
            <person name="Djahanschiri B."/>
            <person name="Ebersberger I."/>
            <person name="Bode H.B."/>
        </authorList>
    </citation>
    <scope>NUCLEOTIDE SEQUENCE [LARGE SCALE GENOMIC DNA]</scope>
    <source>
        <strain evidence="1 2">DSM 4764</strain>
    </source>
</reference>
<gene>
    <name evidence="1" type="ORF">Xbed_03745</name>
</gene>
<evidence type="ECO:0000313" key="1">
    <source>
        <dbReference type="EMBL" id="OTA14064.1"/>
    </source>
</evidence>
<dbReference type="Proteomes" id="UP000194204">
    <property type="component" value="Unassembled WGS sequence"/>
</dbReference>
<dbReference type="EMBL" id="MUBK01000116">
    <property type="protein sequence ID" value="OTA14064.1"/>
    <property type="molecule type" value="Genomic_DNA"/>
</dbReference>
<sequence length="247" mass="27883">MSYLIYLSLKGKKQGLISAGCSTPESIGNRYQAGREDQIQVLSLSHTMSRDQNVNHHPVSFVKPLDKSSPLLAMAIDSNELLEAKFMCYRTNPMGQLEFFYEIKLTGATIVDISYHYPHSIDDNGAIPHEVVMLDYKSISCSHLAAGTSGYSISQLVGREEERPLLSGFSNVKPLKKPLVEETPVKPAKHHARYRCVDDDGNLLTERKYRVCLPDGQIKEGKTDKQGYTQWHLTDDKKKLEFHILKD</sequence>
<dbReference type="Pfam" id="PF05638">
    <property type="entry name" value="T6SS_HCP"/>
    <property type="match status" value="1"/>
</dbReference>
<dbReference type="AlphaFoldDB" id="A0A1Y2S7D9"/>
<proteinExistence type="predicted"/>
<dbReference type="InterPro" id="IPR052947">
    <property type="entry name" value="T6SS_Hcp1_domain"/>
</dbReference>
<dbReference type="PANTHER" id="PTHR34319">
    <property type="entry name" value="MAJOR EXPORTED PROTEIN"/>
    <property type="match status" value="1"/>
</dbReference>
<evidence type="ECO:0000313" key="2">
    <source>
        <dbReference type="Proteomes" id="UP000194204"/>
    </source>
</evidence>
<dbReference type="InterPro" id="IPR008514">
    <property type="entry name" value="T6SS_Hcp"/>
</dbReference>
<evidence type="ECO:0008006" key="3">
    <source>
        <dbReference type="Google" id="ProtNLM"/>
    </source>
</evidence>
<accession>A0A1Y2S7D9</accession>